<dbReference type="Gene3D" id="3.90.25.10">
    <property type="entry name" value="UDP-galactose 4-epimerase, domain 1"/>
    <property type="match status" value="1"/>
</dbReference>
<dbReference type="PANTHER" id="PTHR43078">
    <property type="entry name" value="UDP-GLUCURONIC ACID DECARBOXYLASE-RELATED"/>
    <property type="match status" value="1"/>
</dbReference>
<keyword evidence="11" id="KW-0520">NAD</keyword>
<evidence type="ECO:0000256" key="16">
    <source>
        <dbReference type="ARBA" id="ARBA00031585"/>
    </source>
</evidence>
<dbReference type="InterPro" id="IPR044516">
    <property type="entry name" value="UXS-like"/>
</dbReference>
<keyword evidence="15" id="KW-0456">Lyase</keyword>
<sequence length="540" mass="60875">LPLASGGRFWANFTLYQLVIMVFSKRKMKQFLAFGVTIVLVICLYKSWGSPTDGVPPYGNDFAGEGDNNIVGVGAEGEPNGRAGQSREKFILLPVDRASVDKRFQTIDNVVQRGAPNHDGVVGGKVFERVLKQAKYDSPRALLDGGTPIKRPSNGVGMVPADDYDPAHEYRMNELHEAKRQILELERKIQELEGRIPRKYPDVTFLNYKNRKRILITGGAGFVGSHLVDYLMMQGHEVIVVDNFFTGRKRNVEHWLGHENFELIHHDIVNPLFIEVDEIYHLASPASPPHYMYNPVKTIKTNTLGTINVLGLAKRVGAKVLIASTSEVYGDPDVHPQPETYWGHVNPIGPRACYDEGKRVSETLSYAYAKQEKVNVRVARIFNTYGPRMHMNDGRVVSNFIIQALQNQSITIYGSGKQTRSFQYVSDLVDGLVALMAGNYTQPVNLGNPVERTIQDFAEIIRDLVGGKSQIIELPAVEDDPQRRKPDISRAKKYINWEPRVPLQEGLMKTVDYFRKELARSNHSQRNIFVPETTEFRSLV</sequence>
<dbReference type="PANTHER" id="PTHR43078:SF6">
    <property type="entry name" value="UDP-GLUCURONIC ACID DECARBOXYLASE 1"/>
    <property type="match status" value="1"/>
</dbReference>
<keyword evidence="7" id="KW-0812">Transmembrane</keyword>
<evidence type="ECO:0000256" key="8">
    <source>
        <dbReference type="ARBA" id="ARBA00022793"/>
    </source>
</evidence>
<evidence type="ECO:0000313" key="19">
    <source>
        <dbReference type="EnsemblMetazoa" id="AATE016732-PA.1"/>
    </source>
</evidence>
<evidence type="ECO:0000256" key="2">
    <source>
        <dbReference type="ARBA" id="ARBA00004447"/>
    </source>
</evidence>
<evidence type="ECO:0000256" key="15">
    <source>
        <dbReference type="ARBA" id="ARBA00023239"/>
    </source>
</evidence>
<accession>A0A182JET1</accession>
<evidence type="ECO:0000259" key="18">
    <source>
        <dbReference type="Pfam" id="PF16363"/>
    </source>
</evidence>
<dbReference type="FunFam" id="3.40.50.720:FF:000065">
    <property type="entry name" value="UDP-glucuronic acid decarboxylase 1"/>
    <property type="match status" value="1"/>
</dbReference>
<comment type="subcellular location">
    <subcellularLocation>
        <location evidence="2">Golgi apparatus</location>
        <location evidence="2">Golgi stack membrane</location>
        <topology evidence="2">Single-pass type II membrane protein</topology>
    </subcellularLocation>
</comment>
<evidence type="ECO:0000256" key="5">
    <source>
        <dbReference type="ARBA" id="ARBA00012290"/>
    </source>
</evidence>
<comment type="similarity">
    <text evidence="4">Belongs to the NAD(P)-dependent epimerase/dehydratase family. UDP-glucuronic acid decarboxylase subfamily.</text>
</comment>
<evidence type="ECO:0000256" key="14">
    <source>
        <dbReference type="ARBA" id="ARBA00023180"/>
    </source>
</evidence>
<organism evidence="19">
    <name type="scientific">Anopheles atroparvus</name>
    <name type="common">European mosquito</name>
    <dbReference type="NCBI Taxonomy" id="41427"/>
    <lineage>
        <taxon>Eukaryota</taxon>
        <taxon>Metazoa</taxon>
        <taxon>Ecdysozoa</taxon>
        <taxon>Arthropoda</taxon>
        <taxon>Hexapoda</taxon>
        <taxon>Insecta</taxon>
        <taxon>Pterygota</taxon>
        <taxon>Neoptera</taxon>
        <taxon>Endopterygota</taxon>
        <taxon>Diptera</taxon>
        <taxon>Nematocera</taxon>
        <taxon>Culicoidea</taxon>
        <taxon>Culicidae</taxon>
        <taxon>Anophelinae</taxon>
        <taxon>Anopheles</taxon>
    </lineage>
</organism>
<dbReference type="AlphaFoldDB" id="A0A182JET1"/>
<dbReference type="EC" id="4.1.1.35" evidence="5"/>
<comment type="catalytic activity">
    <reaction evidence="17">
        <text>UDP-alpha-D-glucuronate + H(+) = UDP-alpha-D-xylose + CO2</text>
        <dbReference type="Rhea" id="RHEA:23916"/>
        <dbReference type="ChEBI" id="CHEBI:15378"/>
        <dbReference type="ChEBI" id="CHEBI:16526"/>
        <dbReference type="ChEBI" id="CHEBI:57632"/>
        <dbReference type="ChEBI" id="CHEBI:58052"/>
        <dbReference type="EC" id="4.1.1.35"/>
    </reaction>
    <physiologicalReaction direction="left-to-right" evidence="17">
        <dbReference type="Rhea" id="RHEA:23917"/>
    </physiologicalReaction>
</comment>
<dbReference type="CDD" id="cd05230">
    <property type="entry name" value="UGD_SDR_e"/>
    <property type="match status" value="1"/>
</dbReference>
<feature type="domain" description="NAD(P)-binding" evidence="18">
    <location>
        <begin position="215"/>
        <end position="509"/>
    </location>
</feature>
<dbReference type="EnsemblMetazoa" id="AATE016732-RA">
    <property type="protein sequence ID" value="AATE016732-PA.1"/>
    <property type="gene ID" value="AATE016732"/>
</dbReference>
<dbReference type="InterPro" id="IPR016040">
    <property type="entry name" value="NAD(P)-bd_dom"/>
</dbReference>
<comment type="cofactor">
    <cofactor evidence="1">
        <name>NAD(+)</name>
        <dbReference type="ChEBI" id="CHEBI:57540"/>
    </cofactor>
</comment>
<dbReference type="SUPFAM" id="SSF51735">
    <property type="entry name" value="NAD(P)-binding Rossmann-fold domains"/>
    <property type="match status" value="1"/>
</dbReference>
<proteinExistence type="inferred from homology"/>
<evidence type="ECO:0000256" key="9">
    <source>
        <dbReference type="ARBA" id="ARBA00022968"/>
    </source>
</evidence>
<evidence type="ECO:0000256" key="12">
    <source>
        <dbReference type="ARBA" id="ARBA00023034"/>
    </source>
</evidence>
<keyword evidence="8" id="KW-0210">Decarboxylase</keyword>
<evidence type="ECO:0000256" key="7">
    <source>
        <dbReference type="ARBA" id="ARBA00022692"/>
    </source>
</evidence>
<evidence type="ECO:0000256" key="6">
    <source>
        <dbReference type="ARBA" id="ARBA00018816"/>
    </source>
</evidence>
<dbReference type="InterPro" id="IPR036291">
    <property type="entry name" value="NAD(P)-bd_dom_sf"/>
</dbReference>
<dbReference type="Pfam" id="PF16363">
    <property type="entry name" value="GDP_Man_Dehyd"/>
    <property type="match status" value="1"/>
</dbReference>
<protein>
    <recommendedName>
        <fullName evidence="6">UDP-glucuronic acid decarboxylase 1</fullName>
        <ecNumber evidence="5">4.1.1.35</ecNumber>
    </recommendedName>
    <alternativeName>
        <fullName evidence="16">UDP-glucuronate decarboxylase 1</fullName>
    </alternativeName>
</protein>
<reference evidence="19" key="1">
    <citation type="submission" date="2022-08" db="UniProtKB">
        <authorList>
            <consortium name="EnsemblMetazoa"/>
        </authorList>
    </citation>
    <scope>IDENTIFICATION</scope>
    <source>
        <strain evidence="19">EBRO</strain>
    </source>
</reference>
<keyword evidence="14" id="KW-0325">Glycoprotein</keyword>
<evidence type="ECO:0000256" key="1">
    <source>
        <dbReference type="ARBA" id="ARBA00001911"/>
    </source>
</evidence>
<evidence type="ECO:0000256" key="11">
    <source>
        <dbReference type="ARBA" id="ARBA00023027"/>
    </source>
</evidence>
<name>A0A182JET1_ANOAO</name>
<evidence type="ECO:0000256" key="13">
    <source>
        <dbReference type="ARBA" id="ARBA00023136"/>
    </source>
</evidence>
<evidence type="ECO:0000256" key="4">
    <source>
        <dbReference type="ARBA" id="ARBA00007505"/>
    </source>
</evidence>
<comment type="pathway">
    <text evidence="3">Nucleotide-sugar biosynthesis; UDP-alpha-D-xylose biosynthesis; UDP-alpha-D-xylose from UDP-alpha-D-glucuronate: step 1/1.</text>
</comment>
<keyword evidence="13" id="KW-0472">Membrane</keyword>
<dbReference type="GO" id="GO:0048040">
    <property type="term" value="F:UDP-glucuronate decarboxylase activity"/>
    <property type="evidence" value="ECO:0007669"/>
    <property type="project" value="UniProtKB-EC"/>
</dbReference>
<keyword evidence="10" id="KW-1133">Transmembrane helix</keyword>
<evidence type="ECO:0000256" key="10">
    <source>
        <dbReference type="ARBA" id="ARBA00022989"/>
    </source>
</evidence>
<dbReference type="GO" id="GO:0042732">
    <property type="term" value="P:D-xylose metabolic process"/>
    <property type="evidence" value="ECO:0007669"/>
    <property type="project" value="InterPro"/>
</dbReference>
<dbReference type="Gene3D" id="3.40.50.720">
    <property type="entry name" value="NAD(P)-binding Rossmann-like Domain"/>
    <property type="match status" value="1"/>
</dbReference>
<evidence type="ECO:0000256" key="3">
    <source>
        <dbReference type="ARBA" id="ARBA00005100"/>
    </source>
</evidence>
<evidence type="ECO:0000256" key="17">
    <source>
        <dbReference type="ARBA" id="ARBA00049410"/>
    </source>
</evidence>
<dbReference type="GO" id="GO:0032580">
    <property type="term" value="C:Golgi cisterna membrane"/>
    <property type="evidence" value="ECO:0007669"/>
    <property type="project" value="UniProtKB-SubCell"/>
</dbReference>
<dbReference type="STRING" id="41427.A0A182JET1"/>
<dbReference type="GO" id="GO:0070403">
    <property type="term" value="F:NAD+ binding"/>
    <property type="evidence" value="ECO:0007669"/>
    <property type="project" value="InterPro"/>
</dbReference>
<dbReference type="VEuPathDB" id="VectorBase:AATE016732"/>
<keyword evidence="9" id="KW-0735">Signal-anchor</keyword>
<keyword evidence="12" id="KW-0333">Golgi apparatus</keyword>